<proteinExistence type="inferred from homology"/>
<evidence type="ECO:0000256" key="2">
    <source>
        <dbReference type="ARBA" id="ARBA00024341"/>
    </source>
</evidence>
<feature type="region of interest" description="Disordered" evidence="3">
    <location>
        <begin position="43"/>
        <end position="66"/>
    </location>
</feature>
<protein>
    <submittedName>
        <fullName evidence="4">Uncharacterized protein</fullName>
    </submittedName>
</protein>
<dbReference type="PANTHER" id="PTHR32295">
    <property type="entry name" value="IQ-DOMAIN 5-RELATED"/>
    <property type="match status" value="1"/>
</dbReference>
<evidence type="ECO:0000313" key="4">
    <source>
        <dbReference type="EMBL" id="JAD86343.1"/>
    </source>
</evidence>
<name>A0A0A9DI42_ARUDO</name>
<dbReference type="AlphaFoldDB" id="A0A0A9DI42"/>
<comment type="similarity">
    <text evidence="2">Belongs to the IQD family.</text>
</comment>
<dbReference type="PANTHER" id="PTHR32295:SF141">
    <property type="entry name" value="OS12G0604500 PROTEIN"/>
    <property type="match status" value="1"/>
</dbReference>
<feature type="region of interest" description="Disordered" evidence="3">
    <location>
        <begin position="105"/>
        <end position="154"/>
    </location>
</feature>
<evidence type="ECO:0000256" key="1">
    <source>
        <dbReference type="ARBA" id="ARBA00022860"/>
    </source>
</evidence>
<reference evidence="4" key="1">
    <citation type="submission" date="2014-09" db="EMBL/GenBank/DDBJ databases">
        <authorList>
            <person name="Magalhaes I.L.F."/>
            <person name="Oliveira U."/>
            <person name="Santos F.R."/>
            <person name="Vidigal T.H.D.A."/>
            <person name="Brescovit A.D."/>
            <person name="Santos A.J."/>
        </authorList>
    </citation>
    <scope>NUCLEOTIDE SEQUENCE</scope>
    <source>
        <tissue evidence="4">Shoot tissue taken approximately 20 cm above the soil surface</tissue>
    </source>
</reference>
<dbReference type="PROSITE" id="PS50096">
    <property type="entry name" value="IQ"/>
    <property type="match status" value="1"/>
</dbReference>
<feature type="compositionally biased region" description="Basic residues" evidence="3">
    <location>
        <begin position="130"/>
        <end position="154"/>
    </location>
</feature>
<keyword evidence="1" id="KW-0112">Calmodulin-binding</keyword>
<reference evidence="4" key="2">
    <citation type="journal article" date="2015" name="Data Brief">
        <title>Shoot transcriptome of the giant reed, Arundo donax.</title>
        <authorList>
            <person name="Barrero R.A."/>
            <person name="Guerrero F.D."/>
            <person name="Moolhuijzen P."/>
            <person name="Goolsby J.A."/>
            <person name="Tidwell J."/>
            <person name="Bellgard S.E."/>
            <person name="Bellgard M.I."/>
        </authorList>
    </citation>
    <scope>NUCLEOTIDE SEQUENCE</scope>
    <source>
        <tissue evidence="4">Shoot tissue taken approximately 20 cm above the soil surface</tissue>
    </source>
</reference>
<accession>A0A0A9DI42</accession>
<evidence type="ECO:0000256" key="3">
    <source>
        <dbReference type="SAM" id="MobiDB-lite"/>
    </source>
</evidence>
<sequence length="154" mass="18059">MMKLQAMVRGQLVRRQANITLRRMQALVDAQRRARAERLRLLEDDGRQLTTTTPRPPQHPRSRKPLVSAASAFLKAIDSWHRKIIMRGWPCRRWWRGAPRRTSGSWRWTTAAARSTARRGRARGAAAAATRRRQAAPRRRPSRTSRRSPRRRRR</sequence>
<dbReference type="GO" id="GO:0005516">
    <property type="term" value="F:calmodulin binding"/>
    <property type="evidence" value="ECO:0007669"/>
    <property type="project" value="UniProtKB-KW"/>
</dbReference>
<dbReference type="EMBL" id="GBRH01211552">
    <property type="protein sequence ID" value="JAD86343.1"/>
    <property type="molecule type" value="Transcribed_RNA"/>
</dbReference>
<feature type="compositionally biased region" description="Low complexity" evidence="3">
    <location>
        <begin position="105"/>
        <end position="115"/>
    </location>
</feature>
<organism evidence="4">
    <name type="scientific">Arundo donax</name>
    <name type="common">Giant reed</name>
    <name type="synonym">Donax arundinaceus</name>
    <dbReference type="NCBI Taxonomy" id="35708"/>
    <lineage>
        <taxon>Eukaryota</taxon>
        <taxon>Viridiplantae</taxon>
        <taxon>Streptophyta</taxon>
        <taxon>Embryophyta</taxon>
        <taxon>Tracheophyta</taxon>
        <taxon>Spermatophyta</taxon>
        <taxon>Magnoliopsida</taxon>
        <taxon>Liliopsida</taxon>
        <taxon>Poales</taxon>
        <taxon>Poaceae</taxon>
        <taxon>PACMAD clade</taxon>
        <taxon>Arundinoideae</taxon>
        <taxon>Arundineae</taxon>
        <taxon>Arundo</taxon>
    </lineage>
</organism>